<evidence type="ECO:0000259" key="1">
    <source>
        <dbReference type="Pfam" id="PF00144"/>
    </source>
</evidence>
<evidence type="ECO:0000313" key="3">
    <source>
        <dbReference type="Proteomes" id="UP001589887"/>
    </source>
</evidence>
<organism evidence="2 3">
    <name type="scientific">Streptomyces noboritoensis</name>
    <dbReference type="NCBI Taxonomy" id="67337"/>
    <lineage>
        <taxon>Bacteria</taxon>
        <taxon>Bacillati</taxon>
        <taxon>Actinomycetota</taxon>
        <taxon>Actinomycetes</taxon>
        <taxon>Kitasatosporales</taxon>
        <taxon>Streptomycetaceae</taxon>
        <taxon>Streptomyces</taxon>
    </lineage>
</organism>
<dbReference type="InterPro" id="IPR001466">
    <property type="entry name" value="Beta-lactam-related"/>
</dbReference>
<sequence length="274" mass="29161">MRPVPLCILSSSAPPRVEHGHDPELFVQIGSLTKPLTGTLLVRLAVAGALDLDDPLERFLPAPAGTGITLRHLATHTSGLPRLPPGLNRRDPYAPFDAEALDALVRRLDTLTTAEPGKIEEYSNFGYAVLGSALAAAGGAPYEHLLNEYVLGPIDITDVTSTPAPERRLVARGLFGRPVRPWTMTGAILPAGGLWATPVAASRLVTSLLVERRLGEPAPSWQRAGRLIWHNGATKDASVFAGALPDGTWVLVHRLGGDADATDKIGIDHLKSVM</sequence>
<dbReference type="InterPro" id="IPR050491">
    <property type="entry name" value="AmpC-like"/>
</dbReference>
<protein>
    <submittedName>
        <fullName evidence="2">Serine hydrolase domain-containing protein</fullName>
        <ecNumber evidence="2">3.-.-.-</ecNumber>
    </submittedName>
</protein>
<dbReference type="GO" id="GO:0016787">
    <property type="term" value="F:hydrolase activity"/>
    <property type="evidence" value="ECO:0007669"/>
    <property type="project" value="UniProtKB-KW"/>
</dbReference>
<comment type="caution">
    <text evidence="2">The sequence shown here is derived from an EMBL/GenBank/DDBJ whole genome shotgun (WGS) entry which is preliminary data.</text>
</comment>
<reference evidence="2 3" key="1">
    <citation type="submission" date="2024-09" db="EMBL/GenBank/DDBJ databases">
        <authorList>
            <person name="Sun Q."/>
            <person name="Mori K."/>
        </authorList>
    </citation>
    <scope>NUCLEOTIDE SEQUENCE [LARGE SCALE GENOMIC DNA]</scope>
    <source>
        <strain evidence="2 3">JCM 4557</strain>
    </source>
</reference>
<dbReference type="Pfam" id="PF00144">
    <property type="entry name" value="Beta-lactamase"/>
    <property type="match status" value="1"/>
</dbReference>
<feature type="domain" description="Beta-lactamase-related" evidence="1">
    <location>
        <begin position="21"/>
        <end position="256"/>
    </location>
</feature>
<dbReference type="PANTHER" id="PTHR46825">
    <property type="entry name" value="D-ALANYL-D-ALANINE-CARBOXYPEPTIDASE/ENDOPEPTIDASE AMPH"/>
    <property type="match status" value="1"/>
</dbReference>
<gene>
    <name evidence="2" type="ORF">ACFH04_13035</name>
</gene>
<dbReference type="RefSeq" id="WP_394318995.1">
    <property type="nucleotide sequence ID" value="NZ_JBHMQV010000009.1"/>
</dbReference>
<dbReference type="EC" id="3.-.-.-" evidence="2"/>
<evidence type="ECO:0000313" key="2">
    <source>
        <dbReference type="EMBL" id="MFC0844625.1"/>
    </source>
</evidence>
<dbReference type="SUPFAM" id="SSF56601">
    <property type="entry name" value="beta-lactamase/transpeptidase-like"/>
    <property type="match status" value="1"/>
</dbReference>
<dbReference type="Proteomes" id="UP001589887">
    <property type="component" value="Unassembled WGS sequence"/>
</dbReference>
<accession>A0ABV6TJF4</accession>
<name>A0ABV6TJF4_9ACTN</name>
<keyword evidence="2" id="KW-0378">Hydrolase</keyword>
<dbReference type="EMBL" id="JBHMQV010000009">
    <property type="protein sequence ID" value="MFC0844625.1"/>
    <property type="molecule type" value="Genomic_DNA"/>
</dbReference>
<dbReference type="Gene3D" id="3.40.710.10">
    <property type="entry name" value="DD-peptidase/beta-lactamase superfamily"/>
    <property type="match status" value="1"/>
</dbReference>
<dbReference type="InterPro" id="IPR012338">
    <property type="entry name" value="Beta-lactam/transpept-like"/>
</dbReference>
<proteinExistence type="predicted"/>
<dbReference type="PANTHER" id="PTHR46825:SF8">
    <property type="entry name" value="BETA-LACTAMASE-RELATED"/>
    <property type="match status" value="1"/>
</dbReference>
<keyword evidence="3" id="KW-1185">Reference proteome</keyword>